<keyword evidence="8 10" id="KW-0411">Iron-sulfur</keyword>
<dbReference type="InterPro" id="IPR007197">
    <property type="entry name" value="rSAM"/>
</dbReference>
<dbReference type="SUPFAM" id="SSF102114">
    <property type="entry name" value="Radical SAM enzymes"/>
    <property type="match status" value="1"/>
</dbReference>
<evidence type="ECO:0000256" key="8">
    <source>
        <dbReference type="ARBA" id="ARBA00023014"/>
    </source>
</evidence>
<accession>A0AA96G961</accession>
<keyword evidence="9 10" id="KW-0143">Chaperone</keyword>
<keyword evidence="4 10" id="KW-0349">Heme</keyword>
<dbReference type="PANTHER" id="PTHR13932">
    <property type="entry name" value="COPROPORPHYRINIGEN III OXIDASE"/>
    <property type="match status" value="1"/>
</dbReference>
<evidence type="ECO:0000313" key="13">
    <source>
        <dbReference type="Proteomes" id="UP001302719"/>
    </source>
</evidence>
<keyword evidence="10" id="KW-0963">Cytoplasm</keyword>
<sequence length="390" mass="43885">MEQKSERLGEPDGVAGDLGIYLHVPFCKKRCHFCAFYLVLHDQQRVDQFLEAIEREIALYASQPGMRERTVSTVYFGGGTPTVLHPGQLATIFSSIKSGFSLSEQCEITVEATPESLTDQYADFLQQAGVTRVSIGVQSFDQQERTMLGLSGIMEEVISGIQIAKQAGFANINLDLIYGIPGQTVLSWEMTLTQALELDPSHLSLYALSLEKGTRFYTEFRRGLFEVMDPDHEAGFLQQAETQLEPLQLSRYELSNWAKPGGACQHNLRYWRGLEYLGLGPSAQSYVSEIRYGNVPSIEQYSKRLGAGQLPIANRERLSRAQQDKERIVFGLRLLEGVPIDWIQQASQDEVWATSFEALVKEDYLFQMDTGVQLTQKGRRFADTVGMRLL</sequence>
<organism evidence="12 13">
    <name type="scientific">Candidatus Nitrospira allomarina</name>
    <dbReference type="NCBI Taxonomy" id="3020900"/>
    <lineage>
        <taxon>Bacteria</taxon>
        <taxon>Pseudomonadati</taxon>
        <taxon>Nitrospirota</taxon>
        <taxon>Nitrospiria</taxon>
        <taxon>Nitrospirales</taxon>
        <taxon>Nitrospiraceae</taxon>
        <taxon>Nitrospira</taxon>
    </lineage>
</organism>
<dbReference type="Pfam" id="PF06969">
    <property type="entry name" value="HemN_C"/>
    <property type="match status" value="1"/>
</dbReference>
<evidence type="ECO:0000256" key="3">
    <source>
        <dbReference type="ARBA" id="ARBA00017228"/>
    </source>
</evidence>
<comment type="function">
    <text evidence="10">Probably acts as a heme chaperone, transferring heme to an unknown acceptor. Binds one molecule of heme per monomer, possibly covalently. Binds 1 [4Fe-4S] cluster. The cluster is coordinated with 3 cysteines and an exchangeable S-adenosyl-L-methionine.</text>
</comment>
<evidence type="ECO:0000256" key="2">
    <source>
        <dbReference type="ARBA" id="ARBA00006100"/>
    </source>
</evidence>
<dbReference type="GO" id="GO:0005737">
    <property type="term" value="C:cytoplasm"/>
    <property type="evidence" value="ECO:0007669"/>
    <property type="project" value="UniProtKB-SubCell"/>
</dbReference>
<dbReference type="SFLD" id="SFLDG01065">
    <property type="entry name" value="anaerobic_coproporphyrinogen-I"/>
    <property type="match status" value="2"/>
</dbReference>
<dbReference type="GO" id="GO:0051539">
    <property type="term" value="F:4 iron, 4 sulfur cluster binding"/>
    <property type="evidence" value="ECO:0007669"/>
    <property type="project" value="UniProtKB-UniRule"/>
</dbReference>
<dbReference type="InterPro" id="IPR004559">
    <property type="entry name" value="HemW-like"/>
</dbReference>
<dbReference type="Gene3D" id="3.20.20.70">
    <property type="entry name" value="Aldolase class I"/>
    <property type="match status" value="1"/>
</dbReference>
<evidence type="ECO:0000256" key="5">
    <source>
        <dbReference type="ARBA" id="ARBA00022691"/>
    </source>
</evidence>
<dbReference type="SMART" id="SM00729">
    <property type="entry name" value="Elp3"/>
    <property type="match status" value="1"/>
</dbReference>
<evidence type="ECO:0000256" key="6">
    <source>
        <dbReference type="ARBA" id="ARBA00022723"/>
    </source>
</evidence>
<dbReference type="InterPro" id="IPR058240">
    <property type="entry name" value="rSAM_sf"/>
</dbReference>
<dbReference type="SFLD" id="SFLDF00562">
    <property type="entry name" value="HemN-like__clustered_with_heat"/>
    <property type="match status" value="1"/>
</dbReference>
<dbReference type="SFLD" id="SFLDG01082">
    <property type="entry name" value="B12-binding_domain_containing"/>
    <property type="match status" value="1"/>
</dbReference>
<dbReference type="GO" id="GO:0004109">
    <property type="term" value="F:coproporphyrinogen oxidase activity"/>
    <property type="evidence" value="ECO:0007669"/>
    <property type="project" value="InterPro"/>
</dbReference>
<keyword evidence="6 10" id="KW-0479">Metal-binding</keyword>
<dbReference type="InterPro" id="IPR013785">
    <property type="entry name" value="Aldolase_TIM"/>
</dbReference>
<evidence type="ECO:0000256" key="9">
    <source>
        <dbReference type="ARBA" id="ARBA00023186"/>
    </source>
</evidence>
<keyword evidence="13" id="KW-1185">Reference proteome</keyword>
<dbReference type="AlphaFoldDB" id="A0AA96G961"/>
<feature type="domain" description="Radical SAM core" evidence="11">
    <location>
        <begin position="12"/>
        <end position="253"/>
    </location>
</feature>
<dbReference type="InterPro" id="IPR006638">
    <property type="entry name" value="Elp3/MiaA/NifB-like_rSAM"/>
</dbReference>
<dbReference type="PANTHER" id="PTHR13932:SF5">
    <property type="entry name" value="RADICAL S-ADENOSYL METHIONINE DOMAIN-CONTAINING PROTEIN 1, MITOCHONDRIAL"/>
    <property type="match status" value="1"/>
</dbReference>
<evidence type="ECO:0000256" key="10">
    <source>
        <dbReference type="RuleBase" id="RU364116"/>
    </source>
</evidence>
<dbReference type="RefSeq" id="WP_312642452.1">
    <property type="nucleotide sequence ID" value="NZ_CP116967.1"/>
</dbReference>
<comment type="subcellular location">
    <subcellularLocation>
        <location evidence="10">Cytoplasm</location>
    </subcellularLocation>
</comment>
<dbReference type="Proteomes" id="UP001302719">
    <property type="component" value="Chromosome"/>
</dbReference>
<reference evidence="12 13" key="1">
    <citation type="submission" date="2023-01" db="EMBL/GenBank/DDBJ databases">
        <title>Cultivation and genomic characterization of new, ubiquitous marine nitrite-oxidizing bacteria from the Nitrospirales.</title>
        <authorList>
            <person name="Mueller A.J."/>
            <person name="Daebeler A."/>
            <person name="Herbold C.W."/>
            <person name="Kirkegaard R.H."/>
            <person name="Daims H."/>
        </authorList>
    </citation>
    <scope>NUCLEOTIDE SEQUENCE [LARGE SCALE GENOMIC DNA]</scope>
    <source>
        <strain evidence="12 13">VA</strain>
    </source>
</reference>
<comment type="similarity">
    <text evidence="2">Belongs to the anaerobic coproporphyrinogen-III oxidase family. HemW subfamily.</text>
</comment>
<dbReference type="Pfam" id="PF04055">
    <property type="entry name" value="Radical_SAM"/>
    <property type="match status" value="1"/>
</dbReference>
<keyword evidence="5 10" id="KW-0949">S-adenosyl-L-methionine</keyword>
<dbReference type="GO" id="GO:0046872">
    <property type="term" value="F:metal ion binding"/>
    <property type="evidence" value="ECO:0007669"/>
    <property type="project" value="UniProtKB-UniRule"/>
</dbReference>
<evidence type="ECO:0000313" key="12">
    <source>
        <dbReference type="EMBL" id="WNM57684.1"/>
    </source>
</evidence>
<keyword evidence="10" id="KW-0004">4Fe-4S</keyword>
<dbReference type="GO" id="GO:0006779">
    <property type="term" value="P:porphyrin-containing compound biosynthetic process"/>
    <property type="evidence" value="ECO:0007669"/>
    <property type="project" value="InterPro"/>
</dbReference>
<dbReference type="InterPro" id="IPR010723">
    <property type="entry name" value="HemN_C"/>
</dbReference>
<evidence type="ECO:0000256" key="1">
    <source>
        <dbReference type="ARBA" id="ARBA00001966"/>
    </source>
</evidence>
<evidence type="ECO:0000259" key="11">
    <source>
        <dbReference type="PROSITE" id="PS51918"/>
    </source>
</evidence>
<evidence type="ECO:0000256" key="4">
    <source>
        <dbReference type="ARBA" id="ARBA00022617"/>
    </source>
</evidence>
<dbReference type="KEGG" id="nall:PP769_17195"/>
<gene>
    <name evidence="12" type="primary">hemW</name>
    <name evidence="12" type="ORF">PP769_17195</name>
</gene>
<name>A0AA96G961_9BACT</name>
<dbReference type="CDD" id="cd01335">
    <property type="entry name" value="Radical_SAM"/>
    <property type="match status" value="1"/>
</dbReference>
<dbReference type="InterPro" id="IPR034505">
    <property type="entry name" value="Coproporphyrinogen-III_oxidase"/>
</dbReference>
<keyword evidence="7 10" id="KW-0408">Iron</keyword>
<dbReference type="SFLD" id="SFLDS00029">
    <property type="entry name" value="Radical_SAM"/>
    <property type="match status" value="2"/>
</dbReference>
<proteinExistence type="inferred from homology"/>
<dbReference type="PROSITE" id="PS51918">
    <property type="entry name" value="RADICAL_SAM"/>
    <property type="match status" value="1"/>
</dbReference>
<dbReference type="EMBL" id="CP116967">
    <property type="protein sequence ID" value="WNM57684.1"/>
    <property type="molecule type" value="Genomic_DNA"/>
</dbReference>
<protein>
    <recommendedName>
        <fullName evidence="3 10">Heme chaperone HemW</fullName>
    </recommendedName>
</protein>
<comment type="cofactor">
    <cofactor evidence="1">
        <name>[4Fe-4S] cluster</name>
        <dbReference type="ChEBI" id="CHEBI:49883"/>
    </cofactor>
</comment>
<dbReference type="SFLD" id="SFLDF00288">
    <property type="entry name" value="HemN-like__clustered_with_nucl"/>
    <property type="match status" value="1"/>
</dbReference>
<dbReference type="NCBIfam" id="TIGR00539">
    <property type="entry name" value="hemN_rel"/>
    <property type="match status" value="1"/>
</dbReference>
<evidence type="ECO:0000256" key="7">
    <source>
        <dbReference type="ARBA" id="ARBA00023004"/>
    </source>
</evidence>